<keyword evidence="2" id="KW-1185">Reference proteome</keyword>
<dbReference type="RefSeq" id="WP_283738646.1">
    <property type="nucleotide sequence ID" value="NZ_JASJEV010000001.1"/>
</dbReference>
<dbReference type="InterPro" id="IPR011006">
    <property type="entry name" value="CheY-like_superfamily"/>
</dbReference>
<proteinExistence type="predicted"/>
<comment type="caution">
    <text evidence="1">The sequence shown here is derived from an EMBL/GenBank/DDBJ whole genome shotgun (WGS) entry which is preliminary data.</text>
</comment>
<protein>
    <recommendedName>
        <fullName evidence="3">Response regulatory domain-containing protein</fullName>
    </recommendedName>
</protein>
<reference evidence="1 2" key="1">
    <citation type="submission" date="2023-05" db="EMBL/GenBank/DDBJ databases">
        <title>Chelatococcus sp. nov., a moderately thermophilic bacterium isolated from hot spring microbial mat.</title>
        <authorList>
            <person name="Hu C.-J."/>
            <person name="Li W.-J."/>
        </authorList>
    </citation>
    <scope>NUCLEOTIDE SEQUENCE [LARGE SCALE GENOMIC DNA]</scope>
    <source>
        <strain evidence="1 2">SYSU G07232</strain>
    </source>
</reference>
<evidence type="ECO:0000313" key="2">
    <source>
        <dbReference type="Proteomes" id="UP001321492"/>
    </source>
</evidence>
<sequence length="46" mass="4995">MILITGAIDSRLRARAAHTGIRTILEKPLSDDALRDSIYDALGRAS</sequence>
<dbReference type="EMBL" id="JASJEV010000001">
    <property type="protein sequence ID" value="MDJ1156639.1"/>
    <property type="molecule type" value="Genomic_DNA"/>
</dbReference>
<evidence type="ECO:0000313" key="1">
    <source>
        <dbReference type="EMBL" id="MDJ1156639.1"/>
    </source>
</evidence>
<evidence type="ECO:0008006" key="3">
    <source>
        <dbReference type="Google" id="ProtNLM"/>
    </source>
</evidence>
<organism evidence="1 2">
    <name type="scientific">Chelatococcus albus</name>
    <dbReference type="NCBI Taxonomy" id="3047466"/>
    <lineage>
        <taxon>Bacteria</taxon>
        <taxon>Pseudomonadati</taxon>
        <taxon>Pseudomonadota</taxon>
        <taxon>Alphaproteobacteria</taxon>
        <taxon>Hyphomicrobiales</taxon>
        <taxon>Chelatococcaceae</taxon>
        <taxon>Chelatococcus</taxon>
    </lineage>
</organism>
<gene>
    <name evidence="1" type="ORF">QNA08_00035</name>
</gene>
<dbReference type="Proteomes" id="UP001321492">
    <property type="component" value="Unassembled WGS sequence"/>
</dbReference>
<dbReference type="SUPFAM" id="SSF52172">
    <property type="entry name" value="CheY-like"/>
    <property type="match status" value="1"/>
</dbReference>
<accession>A0ABT7ACT0</accession>
<name>A0ABT7ACT0_9HYPH</name>